<name>W0DNE9_9GAMM</name>
<dbReference type="SUPFAM" id="SSF81296">
    <property type="entry name" value="E set domains"/>
    <property type="match status" value="1"/>
</dbReference>
<dbReference type="UniPathway" id="UPA00637"/>
<evidence type="ECO:0000259" key="7">
    <source>
        <dbReference type="Pfam" id="PF04349"/>
    </source>
</evidence>
<dbReference type="InterPro" id="IPR014438">
    <property type="entry name" value="Glucan_biosyn_MdoG/MdoD"/>
</dbReference>
<feature type="signal peptide" evidence="6">
    <location>
        <begin position="1"/>
        <end position="27"/>
    </location>
</feature>
<dbReference type="InterPro" id="IPR014756">
    <property type="entry name" value="Ig_E-set"/>
</dbReference>
<dbReference type="PANTHER" id="PTHR30504">
    <property type="entry name" value="GLUCANS BIOSYNTHESIS PROTEIN"/>
    <property type="match status" value="1"/>
</dbReference>
<evidence type="ECO:0000256" key="3">
    <source>
        <dbReference type="ARBA" id="ARBA00009284"/>
    </source>
</evidence>
<evidence type="ECO:0000256" key="4">
    <source>
        <dbReference type="ARBA" id="ARBA00022729"/>
    </source>
</evidence>
<sequence length="520" mass="58390">MTSGWFRFAVWLQAGALLLGASAAAVADEADALFEQVIDLAAERAATAYQPPAEMLPEPLASIDYDQYRSIRFRPEGALWRGQARFEVQFFHPGFLFPHPVTVHELRDGEVHRIAFDPASFRYEHDAAPLADVVAPDLGFAGFRLHFPINTEAYKDEVMVFLGASYFRLVGPGQVYGLSSRGLAVDTALPSGEEFPAFREFWLLRPEAQADTVTILALLDGPSVTGAYRFDLRVAPEVTVEVDSRLFARTDLRKLGVAPLTSMYFLGEASVRDHDDFRPRVHDSEGLLHRTSAGEWLWRPVSNFRHLRVSSLRDQRPQGFGLVQRNRAFDAYLDLEAEYHRRPSQWVVPLDGDWSSGGVELVEIPTDSEIHDNIVAYWVDDAPFRAGERRRYRYRIQVFDAEPPSGVTPPARVLRTRSGWGAVPGVAEPPPRSLRRFVVDFAGGDLDTLGPGAGLEPRLEASSGRITDLTARWLPDDSGWRASFLLEPENARPADLRLFLVHDGRPVTETWTYVWHPDEL</sequence>
<gene>
    <name evidence="8" type="ORF">THITH_09950</name>
</gene>
<evidence type="ECO:0000313" key="8">
    <source>
        <dbReference type="EMBL" id="AHE98523.1"/>
    </source>
</evidence>
<dbReference type="KEGG" id="tti:THITH_09950"/>
<dbReference type="EMBL" id="CP007029">
    <property type="protein sequence ID" value="AHE98523.1"/>
    <property type="molecule type" value="Genomic_DNA"/>
</dbReference>
<dbReference type="InterPro" id="IPR013783">
    <property type="entry name" value="Ig-like_fold"/>
</dbReference>
<keyword evidence="9" id="KW-1185">Reference proteome</keyword>
<reference evidence="8 9" key="1">
    <citation type="submission" date="2013-12" db="EMBL/GenBank/DDBJ databases">
        <authorList>
            <consortium name="DOE Joint Genome Institute"/>
            <person name="Muyzer G."/>
            <person name="Huntemann M."/>
            <person name="Han J."/>
            <person name="Chen A."/>
            <person name="Kyrpides N."/>
            <person name="Mavromatis K."/>
            <person name="Markowitz V."/>
            <person name="Palaniappan K."/>
            <person name="Ivanova N."/>
            <person name="Schaumberg A."/>
            <person name="Pati A."/>
            <person name="Liolios K."/>
            <person name="Nordberg H.P."/>
            <person name="Cantor M.N."/>
            <person name="Hua S.X."/>
            <person name="Woyke T."/>
        </authorList>
    </citation>
    <scope>NUCLEOTIDE SEQUENCE [LARGE SCALE GENOMIC DNA]</scope>
    <source>
        <strain evidence="8 9">ARh 1</strain>
    </source>
</reference>
<dbReference type="PIRSF" id="PIRSF006281">
    <property type="entry name" value="MdoG"/>
    <property type="match status" value="1"/>
</dbReference>
<dbReference type="Gene3D" id="2.60.40.10">
    <property type="entry name" value="Immunoglobulins"/>
    <property type="match status" value="1"/>
</dbReference>
<evidence type="ECO:0000256" key="6">
    <source>
        <dbReference type="SAM" id="SignalP"/>
    </source>
</evidence>
<dbReference type="PANTHER" id="PTHR30504:SF2">
    <property type="entry name" value="GLUCANS BIOSYNTHESIS PROTEIN G"/>
    <property type="match status" value="1"/>
</dbReference>
<dbReference type="OrthoDB" id="335750at2"/>
<evidence type="ECO:0000256" key="1">
    <source>
        <dbReference type="ARBA" id="ARBA00004418"/>
    </source>
</evidence>
<comment type="pathway">
    <text evidence="2">Glycan metabolism; osmoregulated periplasmic glucan (OPG) biosynthesis.</text>
</comment>
<organism evidence="8 9">
    <name type="scientific">Thioalkalivibrio paradoxus ARh 1</name>
    <dbReference type="NCBI Taxonomy" id="713585"/>
    <lineage>
        <taxon>Bacteria</taxon>
        <taxon>Pseudomonadati</taxon>
        <taxon>Pseudomonadota</taxon>
        <taxon>Gammaproteobacteria</taxon>
        <taxon>Chromatiales</taxon>
        <taxon>Ectothiorhodospiraceae</taxon>
        <taxon>Thioalkalivibrio</taxon>
    </lineage>
</organism>
<feature type="domain" description="Glucan biosynthesis periplasmic MdoG C-terminal" evidence="7">
    <location>
        <begin position="34"/>
        <end position="515"/>
    </location>
</feature>
<feature type="chain" id="PRO_5004786925" evidence="6">
    <location>
        <begin position="28"/>
        <end position="520"/>
    </location>
</feature>
<dbReference type="SUPFAM" id="SSF74650">
    <property type="entry name" value="Galactose mutarotase-like"/>
    <property type="match status" value="1"/>
</dbReference>
<dbReference type="Gene3D" id="2.70.98.10">
    <property type="match status" value="1"/>
</dbReference>
<dbReference type="Pfam" id="PF04349">
    <property type="entry name" value="MdoG"/>
    <property type="match status" value="1"/>
</dbReference>
<dbReference type="AlphaFoldDB" id="W0DNE9"/>
<dbReference type="InterPro" id="IPR011013">
    <property type="entry name" value="Gal_mutarotase_sf_dom"/>
</dbReference>
<protein>
    <submittedName>
        <fullName evidence="8">Glucan biosynthesis protein D</fullName>
    </submittedName>
</protein>
<dbReference type="InterPro" id="IPR014718">
    <property type="entry name" value="GH-type_carb-bd"/>
</dbReference>
<dbReference type="HOGENOM" id="CLU_023403_2_0_6"/>
<comment type="subcellular location">
    <subcellularLocation>
        <location evidence="1">Periplasm</location>
    </subcellularLocation>
</comment>
<dbReference type="GO" id="GO:0051274">
    <property type="term" value="P:beta-glucan biosynthetic process"/>
    <property type="evidence" value="ECO:0007669"/>
    <property type="project" value="TreeGrafter"/>
</dbReference>
<dbReference type="FunFam" id="2.70.98.10:FF:000001">
    <property type="entry name" value="Glucans biosynthesis protein G"/>
    <property type="match status" value="1"/>
</dbReference>
<dbReference type="RefSeq" id="WP_006748321.1">
    <property type="nucleotide sequence ID" value="NZ_CP007029.1"/>
</dbReference>
<dbReference type="GO" id="GO:0030288">
    <property type="term" value="C:outer membrane-bounded periplasmic space"/>
    <property type="evidence" value="ECO:0007669"/>
    <property type="project" value="TreeGrafter"/>
</dbReference>
<dbReference type="Proteomes" id="UP000005289">
    <property type="component" value="Chromosome"/>
</dbReference>
<keyword evidence="4 6" id="KW-0732">Signal</keyword>
<proteinExistence type="inferred from homology"/>
<evidence type="ECO:0000313" key="9">
    <source>
        <dbReference type="Proteomes" id="UP000005289"/>
    </source>
</evidence>
<dbReference type="GO" id="GO:0030246">
    <property type="term" value="F:carbohydrate binding"/>
    <property type="evidence" value="ECO:0007669"/>
    <property type="project" value="InterPro"/>
</dbReference>
<comment type="similarity">
    <text evidence="3">Belongs to the OpgD/OpgG family.</text>
</comment>
<keyword evidence="5" id="KW-0574">Periplasm</keyword>
<dbReference type="InterPro" id="IPR007444">
    <property type="entry name" value="Glucan_biosyn_MdoG_C"/>
</dbReference>
<evidence type="ECO:0000256" key="5">
    <source>
        <dbReference type="ARBA" id="ARBA00022764"/>
    </source>
</evidence>
<evidence type="ECO:0000256" key="2">
    <source>
        <dbReference type="ARBA" id="ARBA00005001"/>
    </source>
</evidence>
<accession>W0DNE9</accession>
<dbReference type="GO" id="GO:0003824">
    <property type="term" value="F:catalytic activity"/>
    <property type="evidence" value="ECO:0007669"/>
    <property type="project" value="InterPro"/>
</dbReference>